<dbReference type="RefSeq" id="XP_070886177.1">
    <property type="nucleotide sequence ID" value="XM_071024270.1"/>
</dbReference>
<keyword evidence="3" id="KW-1185">Reference proteome</keyword>
<proteinExistence type="predicted"/>
<evidence type="ECO:0000313" key="2">
    <source>
        <dbReference type="EMBL" id="KAL2867198.1"/>
    </source>
</evidence>
<feature type="region of interest" description="Disordered" evidence="1">
    <location>
        <begin position="81"/>
        <end position="117"/>
    </location>
</feature>
<evidence type="ECO:0000313" key="3">
    <source>
        <dbReference type="Proteomes" id="UP001610432"/>
    </source>
</evidence>
<reference evidence="2 3" key="1">
    <citation type="submission" date="2024-07" db="EMBL/GenBank/DDBJ databases">
        <title>Section-level genome sequencing and comparative genomics of Aspergillus sections Usti and Cavernicolus.</title>
        <authorList>
            <consortium name="Lawrence Berkeley National Laboratory"/>
            <person name="Nybo J.L."/>
            <person name="Vesth T.C."/>
            <person name="Theobald S."/>
            <person name="Frisvad J.C."/>
            <person name="Larsen T.O."/>
            <person name="Kjaerboelling I."/>
            <person name="Rothschild-Mancinelli K."/>
            <person name="Lyhne E.K."/>
            <person name="Kogle M.E."/>
            <person name="Barry K."/>
            <person name="Clum A."/>
            <person name="Na H."/>
            <person name="Ledsgaard L."/>
            <person name="Lin J."/>
            <person name="Lipzen A."/>
            <person name="Kuo A."/>
            <person name="Riley R."/>
            <person name="Mondo S."/>
            <person name="Labutti K."/>
            <person name="Haridas S."/>
            <person name="Pangalinan J."/>
            <person name="Salamov A.A."/>
            <person name="Simmons B.A."/>
            <person name="Magnuson J.K."/>
            <person name="Chen J."/>
            <person name="Drula E."/>
            <person name="Henrissat B."/>
            <person name="Wiebenga A."/>
            <person name="Lubbers R.J."/>
            <person name="Gomes A.C."/>
            <person name="Macurrencykelacurrency M.R."/>
            <person name="Stajich J."/>
            <person name="Grigoriev I.V."/>
            <person name="Mortensen U.H."/>
            <person name="De Vries R.P."/>
            <person name="Baker S.E."/>
            <person name="Andersen M.R."/>
        </authorList>
    </citation>
    <scope>NUCLEOTIDE SEQUENCE [LARGE SCALE GENOMIC DNA]</scope>
    <source>
        <strain evidence="2 3">CBS 449.75</strain>
    </source>
</reference>
<organism evidence="2 3">
    <name type="scientific">Aspergillus lucknowensis</name>
    <dbReference type="NCBI Taxonomy" id="176173"/>
    <lineage>
        <taxon>Eukaryota</taxon>
        <taxon>Fungi</taxon>
        <taxon>Dikarya</taxon>
        <taxon>Ascomycota</taxon>
        <taxon>Pezizomycotina</taxon>
        <taxon>Eurotiomycetes</taxon>
        <taxon>Eurotiomycetidae</taxon>
        <taxon>Eurotiales</taxon>
        <taxon>Aspergillaceae</taxon>
        <taxon>Aspergillus</taxon>
        <taxon>Aspergillus subgen. Nidulantes</taxon>
    </lineage>
</organism>
<evidence type="ECO:0000256" key="1">
    <source>
        <dbReference type="SAM" id="MobiDB-lite"/>
    </source>
</evidence>
<protein>
    <submittedName>
        <fullName evidence="2">Uncharacterized protein</fullName>
    </submittedName>
</protein>
<dbReference type="GeneID" id="98139342"/>
<accession>A0ABR4LRN2</accession>
<feature type="compositionally biased region" description="Basic residues" evidence="1">
    <location>
        <begin position="98"/>
        <end position="117"/>
    </location>
</feature>
<name>A0ABR4LRN2_9EURO</name>
<gene>
    <name evidence="2" type="ORF">BJX67DRAFT_107765</name>
</gene>
<dbReference type="Proteomes" id="UP001610432">
    <property type="component" value="Unassembled WGS sequence"/>
</dbReference>
<comment type="caution">
    <text evidence="2">The sequence shown here is derived from an EMBL/GenBank/DDBJ whole genome shotgun (WGS) entry which is preliminary data.</text>
</comment>
<dbReference type="EMBL" id="JBFXLQ010000020">
    <property type="protein sequence ID" value="KAL2867198.1"/>
    <property type="molecule type" value="Genomic_DNA"/>
</dbReference>
<sequence>MSDFNFFFHLGPRRVFISILDLSCLHYVRGIANGVSLEGICLLKFFGRYRLCASSLMGAVLQSKRECPPSTAIKNVQGFCATSRSEPDPSTRMSQTRAGRRRRGISPQNKRNKERKRLNARLNLPKLYFIMGRRYRQGIMRLMGGCGALGASSAPFACSTASLKQDHASNHNHAGGRKTAGKNT</sequence>